<accession>U4LGG5</accession>
<name>U4LGG5_PYROM</name>
<dbReference type="Proteomes" id="UP000018144">
    <property type="component" value="Unassembled WGS sequence"/>
</dbReference>
<protein>
    <submittedName>
        <fullName evidence="1">Uncharacterized protein</fullName>
    </submittedName>
</protein>
<dbReference type="AlphaFoldDB" id="U4LGG5"/>
<proteinExistence type="predicted"/>
<keyword evidence="2" id="KW-1185">Reference proteome</keyword>
<dbReference type="EMBL" id="HF935459">
    <property type="protein sequence ID" value="CCX30627.1"/>
    <property type="molecule type" value="Genomic_DNA"/>
</dbReference>
<reference evidence="1 2" key="1">
    <citation type="journal article" date="2013" name="PLoS Genet.">
        <title>The genome and development-dependent transcriptomes of Pyronema confluens: a window into fungal evolution.</title>
        <authorList>
            <person name="Traeger S."/>
            <person name="Altegoer F."/>
            <person name="Freitag M."/>
            <person name="Gabaldon T."/>
            <person name="Kempken F."/>
            <person name="Kumar A."/>
            <person name="Marcet-Houben M."/>
            <person name="Poggeler S."/>
            <person name="Stajich J.E."/>
            <person name="Nowrousian M."/>
        </authorList>
    </citation>
    <scope>NUCLEOTIDE SEQUENCE [LARGE SCALE GENOMIC DNA]</scope>
    <source>
        <strain evidence="2">CBS 100304</strain>
        <tissue evidence="1">Vegetative mycelium</tissue>
    </source>
</reference>
<gene>
    <name evidence="1" type="ORF">PCON_08964</name>
</gene>
<evidence type="ECO:0000313" key="1">
    <source>
        <dbReference type="EMBL" id="CCX30627.1"/>
    </source>
</evidence>
<sequence>MSTASSPIILIPPNLECGDSLPDFETAYEFHRYILKHRSLVAVRIGPTKWQATEQHTQWMVKGNWNVFAAGFRTVEAISCAARMAHHMDGTCCGMHKELLECEVVGNDTPERQTSPM</sequence>
<evidence type="ECO:0000313" key="2">
    <source>
        <dbReference type="Proteomes" id="UP000018144"/>
    </source>
</evidence>
<organism evidence="1 2">
    <name type="scientific">Pyronema omphalodes (strain CBS 100304)</name>
    <name type="common">Pyronema confluens</name>
    <dbReference type="NCBI Taxonomy" id="1076935"/>
    <lineage>
        <taxon>Eukaryota</taxon>
        <taxon>Fungi</taxon>
        <taxon>Dikarya</taxon>
        <taxon>Ascomycota</taxon>
        <taxon>Pezizomycotina</taxon>
        <taxon>Pezizomycetes</taxon>
        <taxon>Pezizales</taxon>
        <taxon>Pyronemataceae</taxon>
        <taxon>Pyronema</taxon>
    </lineage>
</organism>